<keyword evidence="7" id="KW-1185">Reference proteome</keyword>
<gene>
    <name evidence="6" type="ORF">FQP86_15185</name>
</gene>
<evidence type="ECO:0000256" key="4">
    <source>
        <dbReference type="ARBA" id="ARBA00023136"/>
    </source>
</evidence>
<feature type="transmembrane region" description="Helical" evidence="5">
    <location>
        <begin position="127"/>
        <end position="145"/>
    </location>
</feature>
<evidence type="ECO:0000256" key="1">
    <source>
        <dbReference type="ARBA" id="ARBA00004141"/>
    </source>
</evidence>
<dbReference type="Proteomes" id="UP000319941">
    <property type="component" value="Unassembled WGS sequence"/>
</dbReference>
<dbReference type="GO" id="GO:0016020">
    <property type="term" value="C:membrane"/>
    <property type="evidence" value="ECO:0007669"/>
    <property type="project" value="UniProtKB-SubCell"/>
</dbReference>
<name>A0A558HG71_9GAMM</name>
<evidence type="ECO:0000256" key="3">
    <source>
        <dbReference type="ARBA" id="ARBA00022989"/>
    </source>
</evidence>
<dbReference type="InterPro" id="IPR002657">
    <property type="entry name" value="BilAc:Na_symport/Acr3"/>
</dbReference>
<dbReference type="InterPro" id="IPR038770">
    <property type="entry name" value="Na+/solute_symporter_sf"/>
</dbReference>
<dbReference type="AlphaFoldDB" id="A0A558HG71"/>
<dbReference type="InterPro" id="IPR004710">
    <property type="entry name" value="Bilac:Na_transpt"/>
</dbReference>
<dbReference type="PANTHER" id="PTHR10361">
    <property type="entry name" value="SODIUM-BILE ACID COTRANSPORTER"/>
    <property type="match status" value="1"/>
</dbReference>
<dbReference type="RefSeq" id="WP_024950813.1">
    <property type="nucleotide sequence ID" value="NZ_CAWOWR010000013.1"/>
</dbReference>
<protein>
    <submittedName>
        <fullName evidence="6">Bile acid:sodium symporter family protein</fullName>
    </submittedName>
</protein>
<dbReference type="PANTHER" id="PTHR10361:SF28">
    <property type="entry name" value="P3 PROTEIN-RELATED"/>
    <property type="match status" value="1"/>
</dbReference>
<comment type="subcellular location">
    <subcellularLocation>
        <location evidence="1">Membrane</location>
        <topology evidence="1">Multi-pass membrane protein</topology>
    </subcellularLocation>
</comment>
<evidence type="ECO:0000256" key="5">
    <source>
        <dbReference type="SAM" id="Phobius"/>
    </source>
</evidence>
<dbReference type="EMBL" id="VNFH01000011">
    <property type="protein sequence ID" value="TVU68129.1"/>
    <property type="molecule type" value="Genomic_DNA"/>
</dbReference>
<comment type="caution">
    <text evidence="6">The sequence shown here is derived from an EMBL/GenBank/DDBJ whole genome shotgun (WGS) entry which is preliminary data.</text>
</comment>
<feature type="transmembrane region" description="Helical" evidence="5">
    <location>
        <begin position="92"/>
        <end position="115"/>
    </location>
</feature>
<feature type="transmembrane region" description="Helical" evidence="5">
    <location>
        <begin position="189"/>
        <end position="209"/>
    </location>
</feature>
<evidence type="ECO:0000313" key="7">
    <source>
        <dbReference type="Proteomes" id="UP000319941"/>
    </source>
</evidence>
<sequence length="314" mass="33459">MFETLNRFFPLWALVFAGIAVIAPTPFVALKDFIQPLLALIMFAMGLTLSREDFMRVARRPWPIALGLLLQYTVMPLAAFLIARMLGLDPALTVGMVLVGATAGGTSSNVMTWLAGGHVALSVSMTMASTLLSIVMTPLLTWWLLGADINVPVTGMLLSIAKLVVAPIVLGVIVHHFARDAIREWESALASLAMLAIVLIIAIVVSLNVGRLATLGPLVALAVVAHNAIGLSAGYGLSRLCGLDERTSRTIAIEVGMQNSGLAASLASQFFSSTAALPGAIFSIWHNVSGSLLAGYWKRRPPKFVTGSKHRYEV</sequence>
<dbReference type="Gene3D" id="1.20.1530.20">
    <property type="match status" value="1"/>
</dbReference>
<keyword evidence="4 5" id="KW-0472">Membrane</keyword>
<feature type="transmembrane region" description="Helical" evidence="5">
    <location>
        <begin position="9"/>
        <end position="27"/>
    </location>
</feature>
<keyword evidence="3 5" id="KW-1133">Transmembrane helix</keyword>
<evidence type="ECO:0000313" key="6">
    <source>
        <dbReference type="EMBL" id="TVU68129.1"/>
    </source>
</evidence>
<feature type="transmembrane region" description="Helical" evidence="5">
    <location>
        <begin position="62"/>
        <end position="86"/>
    </location>
</feature>
<evidence type="ECO:0000256" key="2">
    <source>
        <dbReference type="ARBA" id="ARBA00022692"/>
    </source>
</evidence>
<feature type="transmembrane region" description="Helical" evidence="5">
    <location>
        <begin position="157"/>
        <end position="177"/>
    </location>
</feature>
<organism evidence="6 7">
    <name type="scientific">Cobetia crustatorum</name>
    <dbReference type="NCBI Taxonomy" id="553385"/>
    <lineage>
        <taxon>Bacteria</taxon>
        <taxon>Pseudomonadati</taxon>
        <taxon>Pseudomonadota</taxon>
        <taxon>Gammaproteobacteria</taxon>
        <taxon>Oceanospirillales</taxon>
        <taxon>Halomonadaceae</taxon>
        <taxon>Cobetia</taxon>
    </lineage>
</organism>
<feature type="transmembrane region" description="Helical" evidence="5">
    <location>
        <begin position="215"/>
        <end position="237"/>
    </location>
</feature>
<dbReference type="Pfam" id="PF01758">
    <property type="entry name" value="SBF"/>
    <property type="match status" value="1"/>
</dbReference>
<accession>A0A558HG71</accession>
<dbReference type="STRING" id="553385.GCA_000591415_00425"/>
<feature type="transmembrane region" description="Helical" evidence="5">
    <location>
        <begin position="33"/>
        <end position="50"/>
    </location>
</feature>
<proteinExistence type="predicted"/>
<reference evidence="6 7" key="1">
    <citation type="submission" date="2019-07" db="EMBL/GenBank/DDBJ databases">
        <title>Diversity of Bacteria from Kongsfjorden, Arctic.</title>
        <authorList>
            <person name="Yu Y."/>
        </authorList>
    </citation>
    <scope>NUCLEOTIDE SEQUENCE [LARGE SCALE GENOMIC DNA]</scope>
    <source>
        <strain evidence="6 7">SM1923</strain>
    </source>
</reference>
<dbReference type="OrthoDB" id="9806785at2"/>
<keyword evidence="2 5" id="KW-0812">Transmembrane</keyword>